<reference evidence="1 2" key="2">
    <citation type="submission" date="2020-04" db="EMBL/GenBank/DDBJ databases">
        <title>Genome sequencing and assembly of multiple isolates from the Colletotrichum gloeosporioides species complex.</title>
        <authorList>
            <person name="Gan P."/>
            <person name="Shirasu K."/>
        </authorList>
    </citation>
    <scope>NUCLEOTIDE SEQUENCE [LARGE SCALE GENOMIC DNA]</scope>
    <source>
        <strain evidence="1 2">Nara gc5</strain>
    </source>
</reference>
<dbReference type="GeneID" id="43619221"/>
<dbReference type="OrthoDB" id="5555533at2759"/>
<evidence type="ECO:0000313" key="2">
    <source>
        <dbReference type="Proteomes" id="UP000011096"/>
    </source>
</evidence>
<name>A0A7J6JC64_COLFN</name>
<accession>A0A7J6JC64</accession>
<reference evidence="1 2" key="1">
    <citation type="submission" date="2012-08" db="EMBL/GenBank/DDBJ databases">
        <authorList>
            <person name="Gan P.H.P."/>
            <person name="Ikeda K."/>
            <person name="Irieda H."/>
            <person name="Narusaka M."/>
            <person name="O'Connell R.J."/>
            <person name="Narusaka Y."/>
            <person name="Takano Y."/>
            <person name="Kubo Y."/>
            <person name="Shirasu K."/>
        </authorList>
    </citation>
    <scope>NUCLEOTIDE SEQUENCE [LARGE SCALE GENOMIC DNA]</scope>
    <source>
        <strain evidence="1 2">Nara gc5</strain>
    </source>
</reference>
<gene>
    <name evidence="1" type="primary">tam7</name>
    <name evidence="1" type="ORF">CGGC5_v006115</name>
</gene>
<dbReference type="InterPro" id="IPR037652">
    <property type="entry name" value="Mim2"/>
</dbReference>
<dbReference type="RefSeq" id="XP_031892556.2">
    <property type="nucleotide sequence ID" value="XM_032035211.2"/>
</dbReference>
<organism evidence="1 2">
    <name type="scientific">Colletotrichum fructicola (strain Nara gc5)</name>
    <name type="common">Anthracnose fungus</name>
    <name type="synonym">Colletotrichum gloeosporioides (strain Nara gc5)</name>
    <dbReference type="NCBI Taxonomy" id="1213859"/>
    <lineage>
        <taxon>Eukaryota</taxon>
        <taxon>Fungi</taxon>
        <taxon>Dikarya</taxon>
        <taxon>Ascomycota</taxon>
        <taxon>Pezizomycotina</taxon>
        <taxon>Sordariomycetes</taxon>
        <taxon>Hypocreomycetidae</taxon>
        <taxon>Glomerellales</taxon>
        <taxon>Glomerellaceae</taxon>
        <taxon>Colletotrichum</taxon>
        <taxon>Colletotrichum gloeosporioides species complex</taxon>
    </lineage>
</organism>
<dbReference type="GO" id="GO:0070096">
    <property type="term" value="P:mitochondrial outer membrane translocase complex assembly"/>
    <property type="evidence" value="ECO:0007669"/>
    <property type="project" value="InterPro"/>
</dbReference>
<dbReference type="Pfam" id="PF19117">
    <property type="entry name" value="Mim2"/>
    <property type="match status" value="1"/>
</dbReference>
<comment type="caution">
    <text evidence="1">The sequence shown here is derived from an EMBL/GenBank/DDBJ whole genome shotgun (WGS) entry which is preliminary data.</text>
</comment>
<keyword evidence="2" id="KW-1185">Reference proteome</keyword>
<dbReference type="AlphaFoldDB" id="A0A7J6JC64"/>
<proteinExistence type="predicted"/>
<dbReference type="PANTHER" id="PTHR28230:SF1">
    <property type="entry name" value="MITOCHONDRIAL IMPORT PROTEIN 2"/>
    <property type="match status" value="1"/>
</dbReference>
<sequence>MALVSSINIDVSMNRMRKFESMKGSEVERLNRFSLPCDSIGVEPESSIGLPATTASCRLEAPTAERRTNVRRPICPPYLSLSGMMQSTDSFVIHDDISPSSDLDEIDSLPSISSSVLDSEDDSDAQEEWERSLEQIQLLLTMVIVPFAGKYLGRKFAYWSWSRYMEWMHNVEVRWTNKGAFKAAGVAEAAATL</sequence>
<protein>
    <submittedName>
        <fullName evidence="1">Uncharacterized protein</fullName>
    </submittedName>
</protein>
<dbReference type="Proteomes" id="UP000011096">
    <property type="component" value="Unassembled WGS sequence"/>
</dbReference>
<dbReference type="GO" id="GO:0005741">
    <property type="term" value="C:mitochondrial outer membrane"/>
    <property type="evidence" value="ECO:0007669"/>
    <property type="project" value="TreeGrafter"/>
</dbReference>
<dbReference type="EMBL" id="ANPB02000003">
    <property type="protein sequence ID" value="KAF4487044.1"/>
    <property type="molecule type" value="Genomic_DNA"/>
</dbReference>
<dbReference type="PANTHER" id="PTHR28230">
    <property type="entry name" value="CHROMOSOME 1, WHOLE GENOME SHOTGUN SEQUENCE"/>
    <property type="match status" value="1"/>
</dbReference>
<evidence type="ECO:0000313" key="1">
    <source>
        <dbReference type="EMBL" id="KAF4487044.1"/>
    </source>
</evidence>
<dbReference type="GO" id="GO:0045040">
    <property type="term" value="P:protein insertion into mitochondrial outer membrane"/>
    <property type="evidence" value="ECO:0007669"/>
    <property type="project" value="InterPro"/>
</dbReference>
<dbReference type="InParanoid" id="A0A7J6JC64"/>